<evidence type="ECO:0000313" key="6">
    <source>
        <dbReference type="Proteomes" id="UP000253314"/>
    </source>
</evidence>
<dbReference type="PROSITE" id="PS51257">
    <property type="entry name" value="PROKAR_LIPOPROTEIN"/>
    <property type="match status" value="1"/>
</dbReference>
<dbReference type="InterPro" id="IPR006059">
    <property type="entry name" value="SBP"/>
</dbReference>
<gene>
    <name evidence="5" type="ORF">DS031_09980</name>
</gene>
<evidence type="ECO:0000256" key="2">
    <source>
        <dbReference type="ARBA" id="ARBA00022448"/>
    </source>
</evidence>
<protein>
    <submittedName>
        <fullName evidence="5">Sugar ABC transporter substrate-binding protein</fullName>
    </submittedName>
</protein>
<evidence type="ECO:0000256" key="4">
    <source>
        <dbReference type="SAM" id="SignalP"/>
    </source>
</evidence>
<keyword evidence="2" id="KW-0813">Transport</keyword>
<proteinExistence type="inferred from homology"/>
<dbReference type="GO" id="GO:0015768">
    <property type="term" value="P:maltose transport"/>
    <property type="evidence" value="ECO:0007669"/>
    <property type="project" value="TreeGrafter"/>
</dbReference>
<dbReference type="Gene3D" id="3.40.190.10">
    <property type="entry name" value="Periplasmic binding protein-like II"/>
    <property type="match status" value="2"/>
</dbReference>
<evidence type="ECO:0000256" key="3">
    <source>
        <dbReference type="ARBA" id="ARBA00022729"/>
    </source>
</evidence>
<dbReference type="AlphaFoldDB" id="A0A366XUQ5"/>
<organism evidence="5 6">
    <name type="scientific">Bacillus taeanensis</name>
    <dbReference type="NCBI Taxonomy" id="273032"/>
    <lineage>
        <taxon>Bacteria</taxon>
        <taxon>Bacillati</taxon>
        <taxon>Bacillota</taxon>
        <taxon>Bacilli</taxon>
        <taxon>Bacillales</taxon>
        <taxon>Bacillaceae</taxon>
        <taxon>Bacillus</taxon>
    </lineage>
</organism>
<dbReference type="GO" id="GO:1901982">
    <property type="term" value="F:maltose binding"/>
    <property type="evidence" value="ECO:0007669"/>
    <property type="project" value="TreeGrafter"/>
</dbReference>
<dbReference type="PANTHER" id="PTHR30061:SF50">
    <property type="entry name" value="MALTOSE_MALTODEXTRIN-BINDING PERIPLASMIC PROTEIN"/>
    <property type="match status" value="1"/>
</dbReference>
<feature type="signal peptide" evidence="4">
    <location>
        <begin position="1"/>
        <end position="24"/>
    </location>
</feature>
<feature type="chain" id="PRO_5039532876" evidence="4">
    <location>
        <begin position="25"/>
        <end position="437"/>
    </location>
</feature>
<dbReference type="OrthoDB" id="9798191at2"/>
<accession>A0A366XUQ5</accession>
<name>A0A366XUQ5_9BACI</name>
<dbReference type="GO" id="GO:0042956">
    <property type="term" value="P:maltodextrin transmembrane transport"/>
    <property type="evidence" value="ECO:0007669"/>
    <property type="project" value="TreeGrafter"/>
</dbReference>
<dbReference type="GO" id="GO:0055052">
    <property type="term" value="C:ATP-binding cassette (ABC) transporter complex, substrate-binding subunit-containing"/>
    <property type="evidence" value="ECO:0007669"/>
    <property type="project" value="TreeGrafter"/>
</dbReference>
<dbReference type="SUPFAM" id="SSF53850">
    <property type="entry name" value="Periplasmic binding protein-like II"/>
    <property type="match status" value="1"/>
</dbReference>
<dbReference type="Pfam" id="PF01547">
    <property type="entry name" value="SBP_bac_1"/>
    <property type="match status" value="1"/>
</dbReference>
<dbReference type="PANTHER" id="PTHR30061">
    <property type="entry name" value="MALTOSE-BINDING PERIPLASMIC PROTEIN"/>
    <property type="match status" value="1"/>
</dbReference>
<comment type="similarity">
    <text evidence="1">Belongs to the bacterial solute-binding protein 1 family.</text>
</comment>
<comment type="caution">
    <text evidence="5">The sequence shown here is derived from an EMBL/GenBank/DDBJ whole genome shotgun (WGS) entry which is preliminary data.</text>
</comment>
<keyword evidence="3 4" id="KW-0732">Signal</keyword>
<evidence type="ECO:0000313" key="5">
    <source>
        <dbReference type="EMBL" id="RBW69862.1"/>
    </source>
</evidence>
<evidence type="ECO:0000256" key="1">
    <source>
        <dbReference type="ARBA" id="ARBA00008520"/>
    </source>
</evidence>
<reference evidence="5 6" key="1">
    <citation type="submission" date="2018-07" db="EMBL/GenBank/DDBJ databases">
        <title>Lottiidibacillus patelloidae gen. nov., sp. nov., isolated from the intestinal tract of a marine limpet and the reclassification of B. taeanensis BH030017T, B. algicola KMM 3737T and B. hwajinpoensis SW-72T as genus Lottiidibacillus.</title>
        <authorList>
            <person name="Liu R."/>
            <person name="Huang Z."/>
        </authorList>
    </citation>
    <scope>NUCLEOTIDE SEQUENCE [LARGE SCALE GENOMIC DNA]</scope>
    <source>
        <strain evidence="5 6">BH030017</strain>
    </source>
</reference>
<dbReference type="EMBL" id="QOCW01000008">
    <property type="protein sequence ID" value="RBW69862.1"/>
    <property type="molecule type" value="Genomic_DNA"/>
</dbReference>
<keyword evidence="6" id="KW-1185">Reference proteome</keyword>
<dbReference type="Proteomes" id="UP000253314">
    <property type="component" value="Unassembled WGS sequence"/>
</dbReference>
<sequence>MKGEKKVLKKLLTFVLLLAFVLLAACGGKTATETSSESGESSGEKKKLTFWHIETGSNQEVLNAAVERFEKNHPDVEVEVIQQENDPYKTKLSVAMGGGTPPDVFTSWGGGWLKEFVKAGQVKDLTEELDKENFVPVALTNSTFDEKLYGAPLRIAFVPVWYNKEIFEKLNLSTPETYEELLGVIETLKDNNIIPFALANQSKWPGAFYLMYFADRIGGSSLFNEAYERTGRAFDNEAYIKAGEKIQELVKAEAFPKGFNGLNYDTGQSRQLFYSGKAGMIIQGTWLLSNIRNELPEFEEKIDIFPFPAVEGGKGSKNNVVGGVNPTFSVSTKSENPDLAVELVKELTSQETAQELTDKSGAIPAVNGVEITDEFAKRTYELLEKSEVLQPYYDQTLPPELAELHKDTTQAIFGLSMTPEEAAKKMEEKAQEILTEK</sequence>